<dbReference type="EMBL" id="BLAL01000081">
    <property type="protein sequence ID" value="GES84572.1"/>
    <property type="molecule type" value="Genomic_DNA"/>
</dbReference>
<evidence type="ECO:0000259" key="2">
    <source>
        <dbReference type="PROSITE" id="PS50188"/>
    </source>
</evidence>
<organism evidence="3 4">
    <name type="scientific">Rhizophagus clarus</name>
    <dbReference type="NCBI Taxonomy" id="94130"/>
    <lineage>
        <taxon>Eukaryota</taxon>
        <taxon>Fungi</taxon>
        <taxon>Fungi incertae sedis</taxon>
        <taxon>Mucoromycota</taxon>
        <taxon>Glomeromycotina</taxon>
        <taxon>Glomeromycetes</taxon>
        <taxon>Glomerales</taxon>
        <taxon>Glomeraceae</taxon>
        <taxon>Rhizophagus</taxon>
    </lineage>
</organism>
<dbReference type="CDD" id="cd12885">
    <property type="entry name" value="SPRY_RanBP_like"/>
    <property type="match status" value="1"/>
</dbReference>
<feature type="coiled-coil region" evidence="1">
    <location>
        <begin position="167"/>
        <end position="228"/>
    </location>
</feature>
<proteinExistence type="predicted"/>
<keyword evidence="1" id="KW-0175">Coiled coil</keyword>
<dbReference type="PROSITE" id="PS50188">
    <property type="entry name" value="B302_SPRY"/>
    <property type="match status" value="1"/>
</dbReference>
<dbReference type="AlphaFoldDB" id="A0A8H3LEV5"/>
<dbReference type="Pfam" id="PF00622">
    <property type="entry name" value="SPRY"/>
    <property type="match status" value="1"/>
</dbReference>
<feature type="domain" description="B30.2/SPRY" evidence="2">
    <location>
        <begin position="1"/>
        <end position="154"/>
    </location>
</feature>
<dbReference type="InterPro" id="IPR001870">
    <property type="entry name" value="B30.2/SPRY"/>
</dbReference>
<accession>A0A8H3LEV5</accession>
<evidence type="ECO:0000313" key="3">
    <source>
        <dbReference type="EMBL" id="GES84572.1"/>
    </source>
</evidence>
<evidence type="ECO:0000256" key="1">
    <source>
        <dbReference type="SAM" id="Coils"/>
    </source>
</evidence>
<sequence>MTLPSAWNVEGYESLRMDSDGLLQLSEGCELKGSTHVISNHPVPSECELFYFEVNDIDGSLYVIGFCEAAASLYSLNNVSEKNPHGIWGYLSDTIGCGINVYDRTVFFTKNGDHLGIAFSDDAFSYKKGMLYPFIGLSGSKSISTKVNFGSNKFTYTAMIIDGDRFVEVTFKQIKFLEEKLTKLQQENQNKEEEWKKASKKSYAQKELIQANKKIEKLENDFLSSQVENNDDVRIPNSHSALSCD</sequence>
<dbReference type="SMART" id="SM00449">
    <property type="entry name" value="SPRY"/>
    <property type="match status" value="1"/>
</dbReference>
<dbReference type="InterPro" id="IPR044736">
    <property type="entry name" value="Gid1/RanBPM/SPLA_SPRY"/>
</dbReference>
<dbReference type="InterPro" id="IPR013320">
    <property type="entry name" value="ConA-like_dom_sf"/>
</dbReference>
<dbReference type="Gene3D" id="2.60.120.920">
    <property type="match status" value="2"/>
</dbReference>
<dbReference type="SUPFAM" id="SSF49899">
    <property type="entry name" value="Concanavalin A-like lectins/glucanases"/>
    <property type="match status" value="1"/>
</dbReference>
<comment type="caution">
    <text evidence="3">The sequence shown here is derived from an EMBL/GenBank/DDBJ whole genome shotgun (WGS) entry which is preliminary data.</text>
</comment>
<gene>
    <name evidence="3" type="ORF">RCL2_001168700</name>
</gene>
<name>A0A8H3LEV5_9GLOM</name>
<reference evidence="3" key="1">
    <citation type="submission" date="2019-10" db="EMBL/GenBank/DDBJ databases">
        <title>Conservation and host-specific expression of non-tandemly repeated heterogenous ribosome RNA gene in arbuscular mycorrhizal fungi.</title>
        <authorList>
            <person name="Maeda T."/>
            <person name="Kobayashi Y."/>
            <person name="Nakagawa T."/>
            <person name="Ezawa T."/>
            <person name="Yamaguchi K."/>
            <person name="Bino T."/>
            <person name="Nishimoto Y."/>
            <person name="Shigenobu S."/>
            <person name="Kawaguchi M."/>
        </authorList>
    </citation>
    <scope>NUCLEOTIDE SEQUENCE</scope>
    <source>
        <strain evidence="3">HR1</strain>
    </source>
</reference>
<dbReference type="InterPro" id="IPR003877">
    <property type="entry name" value="SPRY_dom"/>
</dbReference>
<protein>
    <submittedName>
        <fullName evidence="3">Ran-binding protein 9</fullName>
    </submittedName>
</protein>
<dbReference type="Proteomes" id="UP000615446">
    <property type="component" value="Unassembled WGS sequence"/>
</dbReference>
<dbReference type="OrthoDB" id="258495at2759"/>
<dbReference type="InterPro" id="IPR043136">
    <property type="entry name" value="B30.2/SPRY_sf"/>
</dbReference>
<evidence type="ECO:0000313" key="4">
    <source>
        <dbReference type="Proteomes" id="UP000615446"/>
    </source>
</evidence>